<dbReference type="PROSITE" id="PS50011">
    <property type="entry name" value="PROTEIN_KINASE_DOM"/>
    <property type="match status" value="1"/>
</dbReference>
<dbReference type="GO" id="GO:0005524">
    <property type="term" value="F:ATP binding"/>
    <property type="evidence" value="ECO:0007669"/>
    <property type="project" value="InterPro"/>
</dbReference>
<proteinExistence type="predicted"/>
<dbReference type="RefSeq" id="WP_158398644.1">
    <property type="nucleotide sequence ID" value="NZ_CABHMY010000094.1"/>
</dbReference>
<dbReference type="GO" id="GO:0004674">
    <property type="term" value="F:protein serine/threonine kinase activity"/>
    <property type="evidence" value="ECO:0007669"/>
    <property type="project" value="UniProtKB-KW"/>
</dbReference>
<dbReference type="SUPFAM" id="SSF56112">
    <property type="entry name" value="Protein kinase-like (PK-like)"/>
    <property type="match status" value="1"/>
</dbReference>
<dbReference type="CDD" id="cd00060">
    <property type="entry name" value="FHA"/>
    <property type="match status" value="1"/>
</dbReference>
<dbReference type="SMART" id="SM00240">
    <property type="entry name" value="FHA"/>
    <property type="match status" value="1"/>
</dbReference>
<dbReference type="PANTHER" id="PTHR44167">
    <property type="entry name" value="OVARIAN-SPECIFIC SERINE/THREONINE-PROTEIN KINASE LOK-RELATED"/>
    <property type="match status" value="1"/>
</dbReference>
<dbReference type="EMBL" id="CABHMY010000094">
    <property type="protein sequence ID" value="VUX05729.1"/>
    <property type="molecule type" value="Genomic_DNA"/>
</dbReference>
<dbReference type="GO" id="GO:0106310">
    <property type="term" value="F:protein serine kinase activity"/>
    <property type="evidence" value="ECO:0007669"/>
    <property type="project" value="RHEA"/>
</dbReference>
<evidence type="ECO:0000256" key="4">
    <source>
        <dbReference type="ARBA" id="ARBA00047899"/>
    </source>
</evidence>
<evidence type="ECO:0000256" key="3">
    <source>
        <dbReference type="ARBA" id="ARBA00022777"/>
    </source>
</evidence>
<dbReference type="CDD" id="cd14014">
    <property type="entry name" value="STKc_PknB_like"/>
    <property type="match status" value="1"/>
</dbReference>
<dbReference type="AlphaFoldDB" id="A0A564TEW5"/>
<dbReference type="SUPFAM" id="SSF49879">
    <property type="entry name" value="SMAD/FHA domain"/>
    <property type="match status" value="1"/>
</dbReference>
<evidence type="ECO:0000256" key="6">
    <source>
        <dbReference type="SAM" id="MobiDB-lite"/>
    </source>
</evidence>
<accession>A0A564TEW5</accession>
<keyword evidence="2" id="KW-0723">Serine/threonine-protein kinase</keyword>
<evidence type="ECO:0000259" key="7">
    <source>
        <dbReference type="PROSITE" id="PS50006"/>
    </source>
</evidence>
<reference evidence="9 10" key="1">
    <citation type="submission" date="2019-07" db="EMBL/GenBank/DDBJ databases">
        <authorList>
            <person name="Hibberd C M."/>
            <person name="Gehrig L. J."/>
            <person name="Chang H.-W."/>
            <person name="Venkatesh S."/>
        </authorList>
    </citation>
    <scope>NUCLEOTIDE SEQUENCE [LARGE SCALE GENOMIC DNA]</scope>
    <source>
        <strain evidence="9">Faecalibacterium_prausnitzii_JG_BgPS064</strain>
    </source>
</reference>
<dbReference type="EC" id="2.7.11.1" evidence="1"/>
<organism evidence="9 10">
    <name type="scientific">Faecalibacterium prausnitzii</name>
    <dbReference type="NCBI Taxonomy" id="853"/>
    <lineage>
        <taxon>Bacteria</taxon>
        <taxon>Bacillati</taxon>
        <taxon>Bacillota</taxon>
        <taxon>Clostridia</taxon>
        <taxon>Eubacteriales</taxon>
        <taxon>Oscillospiraceae</taxon>
        <taxon>Faecalibacterium</taxon>
    </lineage>
</organism>
<comment type="catalytic activity">
    <reaction evidence="5">
        <text>L-seryl-[protein] + ATP = O-phospho-L-seryl-[protein] + ADP + H(+)</text>
        <dbReference type="Rhea" id="RHEA:17989"/>
        <dbReference type="Rhea" id="RHEA-COMP:9863"/>
        <dbReference type="Rhea" id="RHEA-COMP:11604"/>
        <dbReference type="ChEBI" id="CHEBI:15378"/>
        <dbReference type="ChEBI" id="CHEBI:29999"/>
        <dbReference type="ChEBI" id="CHEBI:30616"/>
        <dbReference type="ChEBI" id="CHEBI:83421"/>
        <dbReference type="ChEBI" id="CHEBI:456216"/>
        <dbReference type="EC" id="2.7.11.1"/>
    </reaction>
</comment>
<name>A0A564TEW5_9FIRM</name>
<evidence type="ECO:0000256" key="5">
    <source>
        <dbReference type="ARBA" id="ARBA00048679"/>
    </source>
</evidence>
<keyword evidence="10" id="KW-1185">Reference proteome</keyword>
<evidence type="ECO:0000313" key="9">
    <source>
        <dbReference type="EMBL" id="VUX05729.1"/>
    </source>
</evidence>
<feature type="domain" description="Protein kinase" evidence="8">
    <location>
        <begin position="49"/>
        <end position="325"/>
    </location>
</feature>
<dbReference type="PROSITE" id="PS50006">
    <property type="entry name" value="FHA_DOMAIN"/>
    <property type="match status" value="1"/>
</dbReference>
<gene>
    <name evidence="9" type="primary">stkP</name>
    <name evidence="9" type="ORF">FPPS064S07_02703</name>
</gene>
<dbReference type="Gene3D" id="1.10.510.10">
    <property type="entry name" value="Transferase(Phosphotransferase) domain 1"/>
    <property type="match status" value="1"/>
</dbReference>
<dbReference type="Proteomes" id="UP000406184">
    <property type="component" value="Unassembled WGS sequence"/>
</dbReference>
<evidence type="ECO:0000256" key="2">
    <source>
        <dbReference type="ARBA" id="ARBA00022527"/>
    </source>
</evidence>
<dbReference type="Pfam" id="PF00069">
    <property type="entry name" value="Pkinase"/>
    <property type="match status" value="1"/>
</dbReference>
<comment type="catalytic activity">
    <reaction evidence="4">
        <text>L-threonyl-[protein] + ATP = O-phospho-L-threonyl-[protein] + ADP + H(+)</text>
        <dbReference type="Rhea" id="RHEA:46608"/>
        <dbReference type="Rhea" id="RHEA-COMP:11060"/>
        <dbReference type="Rhea" id="RHEA-COMP:11605"/>
        <dbReference type="ChEBI" id="CHEBI:15378"/>
        <dbReference type="ChEBI" id="CHEBI:30013"/>
        <dbReference type="ChEBI" id="CHEBI:30616"/>
        <dbReference type="ChEBI" id="CHEBI:61977"/>
        <dbReference type="ChEBI" id="CHEBI:456216"/>
        <dbReference type="EC" id="2.7.11.1"/>
    </reaction>
</comment>
<keyword evidence="3 9" id="KW-0418">Kinase</keyword>
<dbReference type="InterPro" id="IPR008266">
    <property type="entry name" value="Tyr_kinase_AS"/>
</dbReference>
<sequence>MAALKEKLCPVCFQETMEHGMCQNCGYVFEEASIERNHLPPFTILDTKYLLGKSLGQGGFGITYLAENMLNGLRCCIKEYFPSNLIQGRTSDGTIILSDEKKRLEYEDGKQRFIEEARTLQELHGNVSVVDIQDFFEENGTAYFVMELIEGCNLRTFKKEHNEEQTFKMALQMLLLIGSALAEVHRFGMIHGDISPENILITQDGDIKLIDFGAARSFRHGDSKQEKKVYLKPNYAPYEQYTLKPCQGPWTDIYALAATFYFIVSGEKMLDALSRAQGKNYISLYKLSPAVSKPLSDVIDRALEFDYHDRYCNMMEFLKALERVVRPEDYDIDLEALMPKSKASRTVTARPQTNSANDDSEKMCSVEEQNVQEPKGLAAFFHPKKRRLAYLELTIDYRKKAGCFAKRRWLIEPNHVIKIGRLSTSDVMMPANNRISRNHCEIFYNEKRREFAIRDVSKFGTFLADGRQMEKEKQYILKDGDVFYVLSPEYMFKVVIEA</sequence>
<evidence type="ECO:0000256" key="1">
    <source>
        <dbReference type="ARBA" id="ARBA00012513"/>
    </source>
</evidence>
<feature type="domain" description="FHA" evidence="7">
    <location>
        <begin position="417"/>
        <end position="468"/>
    </location>
</feature>
<dbReference type="InterPro" id="IPR011009">
    <property type="entry name" value="Kinase-like_dom_sf"/>
</dbReference>
<dbReference type="InterPro" id="IPR000253">
    <property type="entry name" value="FHA_dom"/>
</dbReference>
<dbReference type="PROSITE" id="PS00109">
    <property type="entry name" value="PROTEIN_KINASE_TYR"/>
    <property type="match status" value="1"/>
</dbReference>
<dbReference type="Pfam" id="PF00498">
    <property type="entry name" value="FHA"/>
    <property type="match status" value="1"/>
</dbReference>
<feature type="compositionally biased region" description="Polar residues" evidence="6">
    <location>
        <begin position="344"/>
        <end position="357"/>
    </location>
</feature>
<evidence type="ECO:0000313" key="10">
    <source>
        <dbReference type="Proteomes" id="UP000406184"/>
    </source>
</evidence>
<dbReference type="Gene3D" id="2.60.200.20">
    <property type="match status" value="1"/>
</dbReference>
<dbReference type="InterPro" id="IPR000719">
    <property type="entry name" value="Prot_kinase_dom"/>
</dbReference>
<dbReference type="Gene3D" id="3.30.200.20">
    <property type="entry name" value="Phosphorylase Kinase, domain 1"/>
    <property type="match status" value="1"/>
</dbReference>
<dbReference type="PANTHER" id="PTHR44167:SF24">
    <property type="entry name" value="SERINE_THREONINE-PROTEIN KINASE CHK2"/>
    <property type="match status" value="1"/>
</dbReference>
<dbReference type="InterPro" id="IPR008984">
    <property type="entry name" value="SMAD_FHA_dom_sf"/>
</dbReference>
<protein>
    <recommendedName>
        <fullName evidence="1">non-specific serine/threonine protein kinase</fullName>
        <ecNumber evidence="1">2.7.11.1</ecNumber>
    </recommendedName>
</protein>
<keyword evidence="9" id="KW-0808">Transferase</keyword>
<evidence type="ECO:0000259" key="8">
    <source>
        <dbReference type="PROSITE" id="PS50011"/>
    </source>
</evidence>
<feature type="region of interest" description="Disordered" evidence="6">
    <location>
        <begin position="343"/>
        <end position="362"/>
    </location>
</feature>